<gene>
    <name evidence="2" type="ORF">HMPREF9123_2144</name>
</gene>
<dbReference type="SMART" id="SM01321">
    <property type="entry name" value="Y1_Tnp"/>
    <property type="match status" value="1"/>
</dbReference>
<dbReference type="InterPro" id="IPR036515">
    <property type="entry name" value="Transposase_17_sf"/>
</dbReference>
<dbReference type="SUPFAM" id="SSF143422">
    <property type="entry name" value="Transposase IS200-like"/>
    <property type="match status" value="1"/>
</dbReference>
<dbReference type="PANTHER" id="PTHR36966">
    <property type="entry name" value="REP-ASSOCIATED TYROSINE TRANSPOSASE"/>
    <property type="match status" value="1"/>
</dbReference>
<dbReference type="GO" id="GO:0006313">
    <property type="term" value="P:DNA transposition"/>
    <property type="evidence" value="ECO:0007669"/>
    <property type="project" value="InterPro"/>
</dbReference>
<sequence length="193" mass="22746">MQTQHQPTINKNQKEQAMQYRRAFTPGGSYFFTLALQDRKQDLLVRYIDALRQAFAEVKTRHPFEITAVCVLPDHLHLLVKLPEHDQNYPMRLRMIKAKFSQALPKIENVSPSRRQKNERGIWQRRYWEHKIRNQEDLNAHIDYIHINPVKHGYVARVADWPYPSFHRYVWQGILPAAWAGGDMDGDSGFGEP</sequence>
<dbReference type="Pfam" id="PF01797">
    <property type="entry name" value="Y1_Tnp"/>
    <property type="match status" value="1"/>
</dbReference>
<dbReference type="GO" id="GO:0004803">
    <property type="term" value="F:transposase activity"/>
    <property type="evidence" value="ECO:0007669"/>
    <property type="project" value="InterPro"/>
</dbReference>
<dbReference type="InterPro" id="IPR052715">
    <property type="entry name" value="RAYT_transposase"/>
</dbReference>
<dbReference type="GO" id="GO:0043565">
    <property type="term" value="F:sequence-specific DNA binding"/>
    <property type="evidence" value="ECO:0007669"/>
    <property type="project" value="TreeGrafter"/>
</dbReference>
<dbReference type="NCBIfam" id="NF047646">
    <property type="entry name" value="REP_Tyr_transpos"/>
    <property type="match status" value="1"/>
</dbReference>
<dbReference type="PANTHER" id="PTHR36966:SF1">
    <property type="entry name" value="REP-ASSOCIATED TYROSINE TRANSPOSASE"/>
    <property type="match status" value="1"/>
</dbReference>
<reference evidence="2 3" key="1">
    <citation type="submission" date="2011-02" db="EMBL/GenBank/DDBJ databases">
        <authorList>
            <person name="Muzny D."/>
            <person name="Qin X."/>
            <person name="Deng J."/>
            <person name="Jiang H."/>
            <person name="Liu Y."/>
            <person name="Qu J."/>
            <person name="Song X.-Z."/>
            <person name="Zhang L."/>
            <person name="Thornton R."/>
            <person name="Coyle M."/>
            <person name="Francisco L."/>
            <person name="Jackson L."/>
            <person name="Javaid M."/>
            <person name="Korchina V."/>
            <person name="Kovar C."/>
            <person name="Mata R."/>
            <person name="Mathew T."/>
            <person name="Ngo R."/>
            <person name="Nguyen L."/>
            <person name="Nguyen N."/>
            <person name="Okwuonu G."/>
            <person name="Ongeri F."/>
            <person name="Pham C."/>
            <person name="Simmons D."/>
            <person name="Wilczek-Boney K."/>
            <person name="Hale W."/>
            <person name="Jakkamsetti A."/>
            <person name="Pham P."/>
            <person name="Ruth R."/>
            <person name="San Lucas F."/>
            <person name="Warren J."/>
            <person name="Zhang J."/>
            <person name="Zhao Z."/>
            <person name="Zhou C."/>
            <person name="Zhu D."/>
            <person name="Lee S."/>
            <person name="Bess C."/>
            <person name="Blankenburg K."/>
            <person name="Forbes L."/>
            <person name="Fu Q."/>
            <person name="Gubbala S."/>
            <person name="Hirani K."/>
            <person name="Jayaseelan J.C."/>
            <person name="Lara F."/>
            <person name="Munidasa M."/>
            <person name="Palculict T."/>
            <person name="Patil S."/>
            <person name="Pu L.-L."/>
            <person name="Saada N."/>
            <person name="Tang L."/>
            <person name="Weissenberger G."/>
            <person name="Zhu Y."/>
            <person name="Hemphill L."/>
            <person name="Shang Y."/>
            <person name="Youmans B."/>
            <person name="Ayvaz T."/>
            <person name="Ross M."/>
            <person name="Santibanez J."/>
            <person name="Aqrawi P."/>
            <person name="Gross S."/>
            <person name="Joshi V."/>
            <person name="Fowler G."/>
            <person name="Nazareth L."/>
            <person name="Reid J."/>
            <person name="Worley K."/>
            <person name="Petrosino J."/>
            <person name="Highlander S."/>
            <person name="Gibbs R."/>
        </authorList>
    </citation>
    <scope>NUCLEOTIDE SEQUENCE [LARGE SCALE GENOMIC DNA]</scope>
    <source>
        <strain evidence="2 3">ATCC BAA-1200</strain>
    </source>
</reference>
<accession>F2BEI8</accession>
<evidence type="ECO:0000313" key="2">
    <source>
        <dbReference type="EMBL" id="EGF09893.1"/>
    </source>
</evidence>
<name>F2BEI8_9NEIS</name>
<keyword evidence="3" id="KW-1185">Reference proteome</keyword>
<dbReference type="AlphaFoldDB" id="F2BEI8"/>
<comment type="caution">
    <text evidence="2">The sequence shown here is derived from an EMBL/GenBank/DDBJ whole genome shotgun (WGS) entry which is preliminary data.</text>
</comment>
<evidence type="ECO:0000313" key="3">
    <source>
        <dbReference type="Proteomes" id="UP000004105"/>
    </source>
</evidence>
<proteinExistence type="predicted"/>
<feature type="domain" description="Transposase IS200-like" evidence="1">
    <location>
        <begin position="25"/>
        <end position="148"/>
    </location>
</feature>
<dbReference type="Gene3D" id="3.30.70.1290">
    <property type="entry name" value="Transposase IS200-like"/>
    <property type="match status" value="1"/>
</dbReference>
<evidence type="ECO:0000259" key="1">
    <source>
        <dbReference type="SMART" id="SM01321"/>
    </source>
</evidence>
<organism evidence="2 3">
    <name type="scientific">Neisseria bacilliformis ATCC BAA-1200</name>
    <dbReference type="NCBI Taxonomy" id="888742"/>
    <lineage>
        <taxon>Bacteria</taxon>
        <taxon>Pseudomonadati</taxon>
        <taxon>Pseudomonadota</taxon>
        <taxon>Betaproteobacteria</taxon>
        <taxon>Neisseriales</taxon>
        <taxon>Neisseriaceae</taxon>
        <taxon>Neisseria</taxon>
    </lineage>
</organism>
<protein>
    <submittedName>
        <fullName evidence="2">Transposase</fullName>
    </submittedName>
</protein>
<dbReference type="Proteomes" id="UP000004105">
    <property type="component" value="Unassembled WGS sequence"/>
</dbReference>
<dbReference type="EMBL" id="AFAY01000046">
    <property type="protein sequence ID" value="EGF09893.1"/>
    <property type="molecule type" value="Genomic_DNA"/>
</dbReference>
<dbReference type="InterPro" id="IPR002686">
    <property type="entry name" value="Transposase_17"/>
</dbReference>
<dbReference type="HOGENOM" id="CLU_068226_6_0_4"/>